<gene>
    <name evidence="1" type="ORF">M5W82_23990</name>
</gene>
<dbReference type="EMBL" id="JAMDLZ010000061">
    <property type="protein sequence ID" value="MCY9549937.1"/>
    <property type="molecule type" value="Genomic_DNA"/>
</dbReference>
<name>A0ABT4EW81_9BACI</name>
<evidence type="ECO:0008006" key="3">
    <source>
        <dbReference type="Google" id="ProtNLM"/>
    </source>
</evidence>
<sequence>MKSRYFLGGREFFGETTLIHFPKSSAIFGNSVAVHIQNDITQASTVGETQSAIRAGILGKNNLTEIGQLILGNAKGRTSNEEFTIFDCTGIALQDLAVSKYIVSKAEEMNVGTNVQI</sequence>
<dbReference type="Gene3D" id="3.40.50.720">
    <property type="entry name" value="NAD(P)-binding Rossmann-like Domain"/>
    <property type="match status" value="1"/>
</dbReference>
<organism evidence="1 2">
    <name type="scientific">Lysinibacillus xylanilyticus</name>
    <dbReference type="NCBI Taxonomy" id="582475"/>
    <lineage>
        <taxon>Bacteria</taxon>
        <taxon>Bacillati</taxon>
        <taxon>Bacillota</taxon>
        <taxon>Bacilli</taxon>
        <taxon>Bacillales</taxon>
        <taxon>Bacillaceae</taxon>
        <taxon>Lysinibacillus</taxon>
    </lineage>
</organism>
<protein>
    <recommendedName>
        <fullName evidence="3">Ornithine cyclodeaminase</fullName>
    </recommendedName>
</protein>
<accession>A0ABT4EW81</accession>
<keyword evidence="2" id="KW-1185">Reference proteome</keyword>
<dbReference type="Pfam" id="PF02423">
    <property type="entry name" value="OCD_Mu_crystall"/>
    <property type="match status" value="1"/>
</dbReference>
<reference evidence="1 2" key="1">
    <citation type="submission" date="2022-05" db="EMBL/GenBank/DDBJ databases">
        <title>Genome Sequencing of Bee-Associated Microbes.</title>
        <authorList>
            <person name="Dunlap C."/>
        </authorList>
    </citation>
    <scope>NUCLEOTIDE SEQUENCE [LARGE SCALE GENOMIC DNA]</scope>
    <source>
        <strain evidence="1 2">NRRL BD-083</strain>
    </source>
</reference>
<dbReference type="Proteomes" id="UP001527052">
    <property type="component" value="Unassembled WGS sequence"/>
</dbReference>
<dbReference type="InterPro" id="IPR003462">
    <property type="entry name" value="ODC_Mu_crystall"/>
</dbReference>
<evidence type="ECO:0000313" key="2">
    <source>
        <dbReference type="Proteomes" id="UP001527052"/>
    </source>
</evidence>
<proteinExistence type="predicted"/>
<dbReference type="RefSeq" id="WP_268639818.1">
    <property type="nucleotide sequence ID" value="NZ_JAMDLZ010000061.1"/>
</dbReference>
<dbReference type="SUPFAM" id="SSF51735">
    <property type="entry name" value="NAD(P)-binding Rossmann-fold domains"/>
    <property type="match status" value="1"/>
</dbReference>
<dbReference type="InterPro" id="IPR036291">
    <property type="entry name" value="NAD(P)-bd_dom_sf"/>
</dbReference>
<evidence type="ECO:0000313" key="1">
    <source>
        <dbReference type="EMBL" id="MCY9549937.1"/>
    </source>
</evidence>
<comment type="caution">
    <text evidence="1">The sequence shown here is derived from an EMBL/GenBank/DDBJ whole genome shotgun (WGS) entry which is preliminary data.</text>
</comment>